<evidence type="ECO:0000256" key="3">
    <source>
        <dbReference type="ARBA" id="ARBA00023136"/>
    </source>
</evidence>
<comment type="similarity">
    <text evidence="5 6">Belongs to the FtsA/MreB family.</text>
</comment>
<reference evidence="8 9" key="1">
    <citation type="submission" date="2018-01" db="EMBL/GenBank/DDBJ databases">
        <title>Metagenomic assembled genomes from two thermal pools in the Uzon Caldera, Kamchatka, Russia.</title>
        <authorList>
            <person name="Wilkins L."/>
            <person name="Ettinger C."/>
        </authorList>
    </citation>
    <scope>NUCLEOTIDE SEQUENCE [LARGE SCALE GENOMIC DNA]</scope>
    <source>
        <strain evidence="8">ZAV-07</strain>
    </source>
</reference>
<dbReference type="PIRSF" id="PIRSF003101">
    <property type="entry name" value="FtsA"/>
    <property type="match status" value="1"/>
</dbReference>
<evidence type="ECO:0000313" key="9">
    <source>
        <dbReference type="Proteomes" id="UP000237040"/>
    </source>
</evidence>
<evidence type="ECO:0000256" key="6">
    <source>
        <dbReference type="PIRNR" id="PIRNR003101"/>
    </source>
</evidence>
<dbReference type="CDD" id="cd24048">
    <property type="entry name" value="ASKHA_NBD_FtsA"/>
    <property type="match status" value="1"/>
</dbReference>
<comment type="subcellular location">
    <subcellularLocation>
        <location evidence="5">Cell membrane</location>
        <topology evidence="5">Peripheral membrane protein</topology>
        <orientation evidence="5">Cytoplasmic side</orientation>
    </subcellularLocation>
    <text evidence="5">Localizes to the Z ring in an FtsZ-dependent manner. Targeted to the membrane through a conserved C-terminal amphipathic helix.</text>
</comment>
<dbReference type="HAMAP" id="MF_02033">
    <property type="entry name" value="FtsA"/>
    <property type="match status" value="1"/>
</dbReference>
<keyword evidence="2 5" id="KW-0132">Cell division</keyword>
<dbReference type="AlphaFoldDB" id="A0A2J6WE75"/>
<dbReference type="InterPro" id="IPR003494">
    <property type="entry name" value="SHS2_FtsA"/>
</dbReference>
<dbReference type="InterPro" id="IPR043129">
    <property type="entry name" value="ATPase_NBD"/>
</dbReference>
<protein>
    <recommendedName>
        <fullName evidence="5 6">Cell division protein FtsA</fullName>
    </recommendedName>
</protein>
<feature type="domain" description="SHS2" evidence="7">
    <location>
        <begin position="5"/>
        <end position="192"/>
    </location>
</feature>
<dbReference type="GO" id="GO:0009898">
    <property type="term" value="C:cytoplasmic side of plasma membrane"/>
    <property type="evidence" value="ECO:0007669"/>
    <property type="project" value="UniProtKB-UniRule"/>
</dbReference>
<organism evidence="8 9">
    <name type="scientific">Caldisericum exile</name>
    <dbReference type="NCBI Taxonomy" id="693075"/>
    <lineage>
        <taxon>Bacteria</taxon>
        <taxon>Pseudomonadati</taxon>
        <taxon>Caldisericota/Cryosericota group</taxon>
        <taxon>Caldisericota</taxon>
        <taxon>Caldisericia</taxon>
        <taxon>Caldisericales</taxon>
        <taxon>Caldisericaceae</taxon>
        <taxon>Caldisericum</taxon>
    </lineage>
</organism>
<evidence type="ECO:0000256" key="1">
    <source>
        <dbReference type="ARBA" id="ARBA00022475"/>
    </source>
</evidence>
<proteinExistence type="inferred from homology"/>
<dbReference type="Gene3D" id="3.30.1490.110">
    <property type="match status" value="1"/>
</dbReference>
<dbReference type="NCBIfam" id="TIGR01174">
    <property type="entry name" value="ftsA"/>
    <property type="match status" value="1"/>
</dbReference>
<sequence>MDRIVSALDLGSQTIKFLIGEISDGNASIIGVGTVPSKSVSKGVVIDLNKASEAVMQAKKIAETMAGKKAQNVYVSVSGTHIFSLNNKGSIIVSKEGREISKDDIKRVEESARVLLLQPNQKVIHSIPRQYIIDGQGGIRNPIGMSGIKLEEEVHIVTGSSTVLYNIEKVISMVDLKKEAFVLQSLASSLSTLKEQEKELGVALVDIGAGTGDIAIFINGSIAHTSVLPIGGEYITKDIAYALRISLEEAERIKKEFGFASISNNPENSTIEVSRIGSDEKLTVDSSYLSDVITARVDEILQTIKLELIKSGYWGALHSGVVFTGGCAKLKNFIKRASDVLEIPVRLGVPRGEYTFSDILSDPEYATSIGLILYALSEGSEQKRSRSPFSGLSWLKDIFE</sequence>
<dbReference type="InterPro" id="IPR020823">
    <property type="entry name" value="Cell_div_FtsA"/>
</dbReference>
<evidence type="ECO:0000256" key="2">
    <source>
        <dbReference type="ARBA" id="ARBA00022618"/>
    </source>
</evidence>
<comment type="function">
    <text evidence="5 6">Cell division protein that is involved in the assembly of the Z ring. May serve as a membrane anchor for the Z ring.</text>
</comment>
<name>A0A2J6WE75_9BACT</name>
<comment type="caution">
    <text evidence="8">The sequence shown here is derived from an EMBL/GenBank/DDBJ whole genome shotgun (WGS) entry which is preliminary data.</text>
</comment>
<dbReference type="EMBL" id="PNIL01000054">
    <property type="protein sequence ID" value="PMP67215.1"/>
    <property type="molecule type" value="Genomic_DNA"/>
</dbReference>
<dbReference type="RefSeq" id="WP_424586611.1">
    <property type="nucleotide sequence ID" value="NZ_JBNAUB010000005.1"/>
</dbReference>
<dbReference type="GO" id="GO:0032153">
    <property type="term" value="C:cell division site"/>
    <property type="evidence" value="ECO:0007669"/>
    <property type="project" value="UniProtKB-UniRule"/>
</dbReference>
<evidence type="ECO:0000259" key="7">
    <source>
        <dbReference type="SMART" id="SM00842"/>
    </source>
</evidence>
<evidence type="ECO:0000256" key="4">
    <source>
        <dbReference type="ARBA" id="ARBA00023306"/>
    </source>
</evidence>
<dbReference type="PANTHER" id="PTHR32432">
    <property type="entry name" value="CELL DIVISION PROTEIN FTSA-RELATED"/>
    <property type="match status" value="1"/>
</dbReference>
<comment type="subunit">
    <text evidence="5">Self-interacts. Interacts with FtsZ.</text>
</comment>
<dbReference type="SMART" id="SM00842">
    <property type="entry name" value="FtsA"/>
    <property type="match status" value="1"/>
</dbReference>
<dbReference type="Pfam" id="PF14450">
    <property type="entry name" value="FtsA"/>
    <property type="match status" value="1"/>
</dbReference>
<dbReference type="GO" id="GO:0043093">
    <property type="term" value="P:FtsZ-dependent cytokinesis"/>
    <property type="evidence" value="ECO:0007669"/>
    <property type="project" value="UniProtKB-UniRule"/>
</dbReference>
<keyword evidence="4 5" id="KW-0131">Cell cycle</keyword>
<dbReference type="PANTHER" id="PTHR32432:SF4">
    <property type="entry name" value="CELL DIVISION PROTEIN FTSA"/>
    <property type="match status" value="1"/>
</dbReference>
<accession>A0A2J6WE75</accession>
<keyword evidence="3 5" id="KW-0472">Membrane</keyword>
<dbReference type="Gene3D" id="3.30.420.40">
    <property type="match status" value="2"/>
</dbReference>
<dbReference type="InterPro" id="IPR050696">
    <property type="entry name" value="FtsA/MreB"/>
</dbReference>
<dbReference type="Proteomes" id="UP000237040">
    <property type="component" value="Unassembled WGS sequence"/>
</dbReference>
<dbReference type="Pfam" id="PF02491">
    <property type="entry name" value="SHS2_FTSA"/>
    <property type="match status" value="1"/>
</dbReference>
<evidence type="ECO:0000313" key="8">
    <source>
        <dbReference type="EMBL" id="PMP67215.1"/>
    </source>
</evidence>
<dbReference type="SUPFAM" id="SSF53067">
    <property type="entry name" value="Actin-like ATPase domain"/>
    <property type="match status" value="2"/>
</dbReference>
<keyword evidence="1 5" id="KW-1003">Cell membrane</keyword>
<gene>
    <name evidence="5 8" type="primary">ftsA</name>
    <name evidence="8" type="ORF">C0189_03545</name>
</gene>
<evidence type="ECO:0000256" key="5">
    <source>
        <dbReference type="HAMAP-Rule" id="MF_02033"/>
    </source>
</evidence>